<evidence type="ECO:0000313" key="1">
    <source>
        <dbReference type="EMBL" id="CAJ1936028.1"/>
    </source>
</evidence>
<protein>
    <submittedName>
        <fullName evidence="1">Uncharacterized protein</fullName>
    </submittedName>
</protein>
<reference evidence="1" key="1">
    <citation type="submission" date="2023-10" db="EMBL/GenBank/DDBJ databases">
        <authorList>
            <person name="Domelevo Entfellner J.-B."/>
        </authorList>
    </citation>
    <scope>NUCLEOTIDE SEQUENCE</scope>
</reference>
<sequence>MQRGQGLLTLKPKGSFQVTGVLILSPLVSMLRQVYPNSHTLLFALYPRIRIIGQHMGCKLHAKHRETDKPRQDHRVTIECKSSLNLASNVSKDTGVEHSCKFFGVTSQIKDSGIDPKIKTLSWIGSYPLVSRARVPVLCSSTVVHVRFGEPPSPKTAGIMAALEQLTRQMAQMQQDNQVRFEGLQKTNEEVSERLEVMERRRRGQDSSTHTTEVKGQEIMRDQEEGGIMRIIHQGRRTKF</sequence>
<accession>A0AA86SC41</accession>
<evidence type="ECO:0000313" key="2">
    <source>
        <dbReference type="Proteomes" id="UP001189624"/>
    </source>
</evidence>
<dbReference type="Proteomes" id="UP001189624">
    <property type="component" value="Chromosome 3"/>
</dbReference>
<proteinExistence type="predicted"/>
<keyword evidence="2" id="KW-1185">Reference proteome</keyword>
<dbReference type="EMBL" id="OY731400">
    <property type="protein sequence ID" value="CAJ1936028.1"/>
    <property type="molecule type" value="Genomic_DNA"/>
</dbReference>
<dbReference type="Gramene" id="rna-AYBTSS11_LOCUS7249">
    <property type="protein sequence ID" value="CAJ1936028.1"/>
    <property type="gene ID" value="gene-AYBTSS11_LOCUS7249"/>
</dbReference>
<organism evidence="1 2">
    <name type="scientific">Sphenostylis stenocarpa</name>
    <dbReference type="NCBI Taxonomy" id="92480"/>
    <lineage>
        <taxon>Eukaryota</taxon>
        <taxon>Viridiplantae</taxon>
        <taxon>Streptophyta</taxon>
        <taxon>Embryophyta</taxon>
        <taxon>Tracheophyta</taxon>
        <taxon>Spermatophyta</taxon>
        <taxon>Magnoliopsida</taxon>
        <taxon>eudicotyledons</taxon>
        <taxon>Gunneridae</taxon>
        <taxon>Pentapetalae</taxon>
        <taxon>rosids</taxon>
        <taxon>fabids</taxon>
        <taxon>Fabales</taxon>
        <taxon>Fabaceae</taxon>
        <taxon>Papilionoideae</taxon>
        <taxon>50 kb inversion clade</taxon>
        <taxon>NPAAA clade</taxon>
        <taxon>indigoferoid/millettioid clade</taxon>
        <taxon>Phaseoleae</taxon>
        <taxon>Sphenostylis</taxon>
    </lineage>
</organism>
<dbReference type="AlphaFoldDB" id="A0AA86SC41"/>
<gene>
    <name evidence="1" type="ORF">AYBTSS11_LOCUS7249</name>
</gene>
<name>A0AA86SC41_9FABA</name>